<proteinExistence type="predicted"/>
<dbReference type="AlphaFoldDB" id="A0A8H7ZMA4"/>
<dbReference type="PANTHER" id="PTHR22708:SF0">
    <property type="entry name" value="LEUCINE-RICH REPEAT-CONTAINING PROTEIN 56"/>
    <property type="match status" value="1"/>
</dbReference>
<evidence type="ECO:0000313" key="2">
    <source>
        <dbReference type="EMBL" id="KAG5455697.1"/>
    </source>
</evidence>
<keyword evidence="3" id="KW-1185">Reference proteome</keyword>
<gene>
    <name evidence="2" type="ORF">BJ554DRAFT_4795</name>
</gene>
<reference evidence="2 3" key="1">
    <citation type="journal article" name="Sci. Rep.">
        <title>Genome-scale phylogenetic analyses confirm Olpidium as the closest living zoosporic fungus to the non-flagellated, terrestrial fungi.</title>
        <authorList>
            <person name="Chang Y."/>
            <person name="Rochon D."/>
            <person name="Sekimoto S."/>
            <person name="Wang Y."/>
            <person name="Chovatia M."/>
            <person name="Sandor L."/>
            <person name="Salamov A."/>
            <person name="Grigoriev I.V."/>
            <person name="Stajich J.E."/>
            <person name="Spatafora J.W."/>
        </authorList>
    </citation>
    <scope>NUCLEOTIDE SEQUENCE [LARGE SCALE GENOMIC DNA]</scope>
    <source>
        <strain evidence="2">S191</strain>
    </source>
</reference>
<sequence length="176" mass="18662">MQIDAGRTDFSQPPRSDLGSSLEGVHVLWMARCGLSDFSGPSALASLRELYLAFNNLCDISSLSMLEHLEILDLEGCDIKQCGLVRSGGAPEPLRGSGLADAARQPRPNAEEGTGRRARGTSAVGLRPRGGRRNVQDERPAAASTVAVPGRRARHGREPRGRARGRARLAGAVGAK</sequence>
<dbReference type="InterPro" id="IPR040091">
    <property type="entry name" value="LRRC56"/>
</dbReference>
<name>A0A8H7ZMA4_9FUNG</name>
<dbReference type="InterPro" id="IPR001611">
    <property type="entry name" value="Leu-rich_rpt"/>
</dbReference>
<dbReference type="OrthoDB" id="676979at2759"/>
<dbReference type="EMBL" id="JAEFCI010012933">
    <property type="protein sequence ID" value="KAG5455697.1"/>
    <property type="molecule type" value="Genomic_DNA"/>
</dbReference>
<dbReference type="PROSITE" id="PS51450">
    <property type="entry name" value="LRR"/>
    <property type="match status" value="1"/>
</dbReference>
<comment type="caution">
    <text evidence="2">The sequence shown here is derived from an EMBL/GenBank/DDBJ whole genome shotgun (WGS) entry which is preliminary data.</text>
</comment>
<dbReference type="Gene3D" id="3.80.10.10">
    <property type="entry name" value="Ribonuclease Inhibitor"/>
    <property type="match status" value="1"/>
</dbReference>
<evidence type="ECO:0008006" key="4">
    <source>
        <dbReference type="Google" id="ProtNLM"/>
    </source>
</evidence>
<evidence type="ECO:0000313" key="3">
    <source>
        <dbReference type="Proteomes" id="UP000673691"/>
    </source>
</evidence>
<protein>
    <recommendedName>
        <fullName evidence="4">Leucine-rich repeat-containing protein 56</fullName>
    </recommendedName>
</protein>
<evidence type="ECO:0000256" key="1">
    <source>
        <dbReference type="SAM" id="MobiDB-lite"/>
    </source>
</evidence>
<feature type="region of interest" description="Disordered" evidence="1">
    <location>
        <begin position="90"/>
        <end position="176"/>
    </location>
</feature>
<accession>A0A8H7ZMA4</accession>
<organism evidence="2 3">
    <name type="scientific">Olpidium bornovanus</name>
    <dbReference type="NCBI Taxonomy" id="278681"/>
    <lineage>
        <taxon>Eukaryota</taxon>
        <taxon>Fungi</taxon>
        <taxon>Fungi incertae sedis</taxon>
        <taxon>Olpidiomycota</taxon>
        <taxon>Olpidiomycotina</taxon>
        <taxon>Olpidiomycetes</taxon>
        <taxon>Olpidiales</taxon>
        <taxon>Olpidiaceae</taxon>
        <taxon>Olpidium</taxon>
    </lineage>
</organism>
<dbReference type="InterPro" id="IPR032675">
    <property type="entry name" value="LRR_dom_sf"/>
</dbReference>
<dbReference type="PANTHER" id="PTHR22708">
    <property type="entry name" value="LEUCINE-RICH REPEAT-CONTAINING PROTEIN 56"/>
    <property type="match status" value="1"/>
</dbReference>
<dbReference type="Proteomes" id="UP000673691">
    <property type="component" value="Unassembled WGS sequence"/>
</dbReference>
<dbReference type="SUPFAM" id="SSF52075">
    <property type="entry name" value="Outer arm dynein light chain 1"/>
    <property type="match status" value="1"/>
</dbReference>